<dbReference type="Proteomes" id="UP000516117">
    <property type="component" value="Chromosome"/>
</dbReference>
<evidence type="ECO:0000256" key="2">
    <source>
        <dbReference type="ARBA" id="ARBA00009695"/>
    </source>
</evidence>
<dbReference type="InterPro" id="IPR053925">
    <property type="entry name" value="RecX_HTH_3rd"/>
</dbReference>
<evidence type="ECO:0000256" key="3">
    <source>
        <dbReference type="ARBA" id="ARBA00018111"/>
    </source>
</evidence>
<evidence type="ECO:0000313" key="7">
    <source>
        <dbReference type="EMBL" id="QNP57471.1"/>
    </source>
</evidence>
<evidence type="ECO:0000259" key="6">
    <source>
        <dbReference type="Pfam" id="PF21981"/>
    </source>
</evidence>
<organism evidence="7 8">
    <name type="scientific">Tessaracoccus defluvii</name>
    <dbReference type="NCBI Taxonomy" id="1285901"/>
    <lineage>
        <taxon>Bacteria</taxon>
        <taxon>Bacillati</taxon>
        <taxon>Actinomycetota</taxon>
        <taxon>Actinomycetes</taxon>
        <taxon>Propionibacteriales</taxon>
        <taxon>Propionibacteriaceae</taxon>
        <taxon>Tessaracoccus</taxon>
    </lineage>
</organism>
<comment type="similarity">
    <text evidence="2">Belongs to the RecX family.</text>
</comment>
<reference evidence="7 8" key="1">
    <citation type="submission" date="2020-08" db="EMBL/GenBank/DDBJ databases">
        <title>Genome sequence of Tessaracoccus defluvii JCM 17540T.</title>
        <authorList>
            <person name="Hyun D.-W."/>
            <person name="Bae J.-W."/>
        </authorList>
    </citation>
    <scope>NUCLEOTIDE SEQUENCE [LARGE SCALE GENOMIC DNA]</scope>
    <source>
        <strain evidence="7 8">JCM 17540</strain>
    </source>
</reference>
<dbReference type="InterPro" id="IPR003783">
    <property type="entry name" value="Regulatory_RecX"/>
</dbReference>
<dbReference type="PANTHER" id="PTHR33602">
    <property type="entry name" value="REGULATORY PROTEIN RECX FAMILY PROTEIN"/>
    <property type="match status" value="1"/>
</dbReference>
<sequence>MARRNVPADIADELLSRFVEVGLIDDAAFAATLVRSRSEFSHRGRARIRQELREKGVDREVAEEVLAELDPADERAAALELAYRKVRSMASLERQVAYRRLAGMLARRGYGPGTVSSVLAEVLGDPAVEFSTAGQ</sequence>
<dbReference type="EMBL" id="CP060789">
    <property type="protein sequence ID" value="QNP57471.1"/>
    <property type="molecule type" value="Genomic_DNA"/>
</dbReference>
<dbReference type="Pfam" id="PF02631">
    <property type="entry name" value="RecX_HTH2"/>
    <property type="match status" value="1"/>
</dbReference>
<keyword evidence="4" id="KW-0963">Cytoplasm</keyword>
<dbReference type="PANTHER" id="PTHR33602:SF1">
    <property type="entry name" value="REGULATORY PROTEIN RECX FAMILY PROTEIN"/>
    <property type="match status" value="1"/>
</dbReference>
<evidence type="ECO:0000259" key="5">
    <source>
        <dbReference type="Pfam" id="PF02631"/>
    </source>
</evidence>
<dbReference type="Pfam" id="PF21981">
    <property type="entry name" value="RecX_HTH3"/>
    <property type="match status" value="1"/>
</dbReference>
<gene>
    <name evidence="7" type="ORF">H9L22_03975</name>
</gene>
<accession>A0A7H0HAA5</accession>
<keyword evidence="8" id="KW-1185">Reference proteome</keyword>
<dbReference type="GO" id="GO:0006282">
    <property type="term" value="P:regulation of DNA repair"/>
    <property type="evidence" value="ECO:0007669"/>
    <property type="project" value="InterPro"/>
</dbReference>
<dbReference type="Gene3D" id="1.10.10.10">
    <property type="entry name" value="Winged helix-like DNA-binding domain superfamily/Winged helix DNA-binding domain"/>
    <property type="match status" value="2"/>
</dbReference>
<dbReference type="GO" id="GO:0005737">
    <property type="term" value="C:cytoplasm"/>
    <property type="evidence" value="ECO:0007669"/>
    <property type="project" value="UniProtKB-SubCell"/>
</dbReference>
<dbReference type="InterPro" id="IPR053924">
    <property type="entry name" value="RecX_HTH_2nd"/>
</dbReference>
<evidence type="ECO:0000256" key="1">
    <source>
        <dbReference type="ARBA" id="ARBA00004496"/>
    </source>
</evidence>
<comment type="subcellular location">
    <subcellularLocation>
        <location evidence="1">Cytoplasm</location>
    </subcellularLocation>
</comment>
<dbReference type="InterPro" id="IPR036388">
    <property type="entry name" value="WH-like_DNA-bd_sf"/>
</dbReference>
<evidence type="ECO:0000256" key="4">
    <source>
        <dbReference type="ARBA" id="ARBA00022490"/>
    </source>
</evidence>
<dbReference type="KEGG" id="tdf:H9L22_03975"/>
<evidence type="ECO:0000313" key="8">
    <source>
        <dbReference type="Proteomes" id="UP000516117"/>
    </source>
</evidence>
<proteinExistence type="inferred from homology"/>
<feature type="domain" description="RecX third three-helical" evidence="6">
    <location>
        <begin position="73"/>
        <end position="119"/>
    </location>
</feature>
<name>A0A7H0HAA5_9ACTN</name>
<dbReference type="AlphaFoldDB" id="A0A7H0HAA5"/>
<feature type="domain" description="RecX second three-helical" evidence="5">
    <location>
        <begin position="25"/>
        <end position="66"/>
    </location>
</feature>
<protein>
    <recommendedName>
        <fullName evidence="3">Regulatory protein RecX</fullName>
    </recommendedName>
</protein>